<dbReference type="STRING" id="1798653.A3G64_03225"/>
<comment type="caution">
    <text evidence="2">The sequence shown here is derived from an EMBL/GenBank/DDBJ whole genome shotgun (WGS) entry which is preliminary data.</text>
</comment>
<feature type="signal peptide" evidence="1">
    <location>
        <begin position="1"/>
        <end position="19"/>
    </location>
</feature>
<sequence>MGRRTWWLSVLLLAGVFFAGCSGTGSGPSEKQVRDNWDGYVRYAESLGGCPDVKITDVKVVGTSVEGTSAEVILQVSGDWISKRDPGYLAGPCWKFSRSRGPKQTVERRLAYKKFDTGWRLDRTDDPMVKYPR</sequence>
<name>A0A1G2CMX6_9BACT</name>
<dbReference type="EMBL" id="MHLD01000032">
    <property type="protein sequence ID" value="OGZ01991.1"/>
    <property type="molecule type" value="Genomic_DNA"/>
</dbReference>
<dbReference type="PROSITE" id="PS51257">
    <property type="entry name" value="PROKAR_LIPOPROTEIN"/>
    <property type="match status" value="1"/>
</dbReference>
<organism evidence="2 3">
    <name type="scientific">Candidatus Liptonbacteria bacterium RIFCSPLOWO2_12_FULL_60_15</name>
    <dbReference type="NCBI Taxonomy" id="1798653"/>
    <lineage>
        <taxon>Bacteria</taxon>
        <taxon>Candidatus Liptoniibacteriota</taxon>
    </lineage>
</organism>
<feature type="chain" id="PRO_5009582362" description="Lipoprotein" evidence="1">
    <location>
        <begin position="20"/>
        <end position="133"/>
    </location>
</feature>
<dbReference type="AlphaFoldDB" id="A0A1G2CMX6"/>
<accession>A0A1G2CMX6</accession>
<reference evidence="2 3" key="1">
    <citation type="journal article" date="2016" name="Nat. Commun.">
        <title>Thousands of microbial genomes shed light on interconnected biogeochemical processes in an aquifer system.</title>
        <authorList>
            <person name="Anantharaman K."/>
            <person name="Brown C.T."/>
            <person name="Hug L.A."/>
            <person name="Sharon I."/>
            <person name="Castelle C.J."/>
            <person name="Probst A.J."/>
            <person name="Thomas B.C."/>
            <person name="Singh A."/>
            <person name="Wilkins M.J."/>
            <person name="Karaoz U."/>
            <person name="Brodie E.L."/>
            <person name="Williams K.H."/>
            <person name="Hubbard S.S."/>
            <person name="Banfield J.F."/>
        </authorList>
    </citation>
    <scope>NUCLEOTIDE SEQUENCE [LARGE SCALE GENOMIC DNA]</scope>
</reference>
<dbReference type="Proteomes" id="UP000179281">
    <property type="component" value="Unassembled WGS sequence"/>
</dbReference>
<keyword evidence="1" id="KW-0732">Signal</keyword>
<evidence type="ECO:0000313" key="3">
    <source>
        <dbReference type="Proteomes" id="UP000179281"/>
    </source>
</evidence>
<evidence type="ECO:0000313" key="2">
    <source>
        <dbReference type="EMBL" id="OGZ01991.1"/>
    </source>
</evidence>
<evidence type="ECO:0000256" key="1">
    <source>
        <dbReference type="SAM" id="SignalP"/>
    </source>
</evidence>
<proteinExistence type="predicted"/>
<evidence type="ECO:0008006" key="4">
    <source>
        <dbReference type="Google" id="ProtNLM"/>
    </source>
</evidence>
<gene>
    <name evidence="2" type="ORF">A3G64_03225</name>
</gene>
<protein>
    <recommendedName>
        <fullName evidence="4">Lipoprotein</fullName>
    </recommendedName>
</protein>